<evidence type="ECO:0000256" key="1">
    <source>
        <dbReference type="SAM" id="SignalP"/>
    </source>
</evidence>
<organism evidence="2 3">
    <name type="scientific">Pseudoxanthomonas japonensis</name>
    <dbReference type="NCBI Taxonomy" id="69284"/>
    <lineage>
        <taxon>Bacteria</taxon>
        <taxon>Pseudomonadati</taxon>
        <taxon>Pseudomonadota</taxon>
        <taxon>Gammaproteobacteria</taxon>
        <taxon>Lysobacterales</taxon>
        <taxon>Lysobacteraceae</taxon>
        <taxon>Pseudoxanthomonas</taxon>
    </lineage>
</organism>
<keyword evidence="1" id="KW-0732">Signal</keyword>
<dbReference type="EMBL" id="PDWW01000012">
    <property type="protein sequence ID" value="KAF1725106.1"/>
    <property type="molecule type" value="Genomic_DNA"/>
</dbReference>
<gene>
    <name evidence="2" type="ORF">CSC78_10045</name>
</gene>
<evidence type="ECO:0000313" key="3">
    <source>
        <dbReference type="Proteomes" id="UP000781710"/>
    </source>
</evidence>
<name>A0ABQ6ZH15_9GAMM</name>
<comment type="caution">
    <text evidence="2">The sequence shown here is derived from an EMBL/GenBank/DDBJ whole genome shotgun (WGS) entry which is preliminary data.</text>
</comment>
<dbReference type="RefSeq" id="WP_162337775.1">
    <property type="nucleotide sequence ID" value="NZ_JBHSRQ010000004.1"/>
</dbReference>
<protein>
    <recommendedName>
        <fullName evidence="4">Secreted protein</fullName>
    </recommendedName>
</protein>
<accession>A0ABQ6ZH15</accession>
<feature type="chain" id="PRO_5047522402" description="Secreted protein" evidence="1">
    <location>
        <begin position="22"/>
        <end position="182"/>
    </location>
</feature>
<dbReference type="Proteomes" id="UP000781710">
    <property type="component" value="Unassembled WGS sequence"/>
</dbReference>
<proteinExistence type="predicted"/>
<evidence type="ECO:0000313" key="2">
    <source>
        <dbReference type="EMBL" id="KAF1725106.1"/>
    </source>
</evidence>
<evidence type="ECO:0008006" key="4">
    <source>
        <dbReference type="Google" id="ProtNLM"/>
    </source>
</evidence>
<keyword evidence="3" id="KW-1185">Reference proteome</keyword>
<reference evidence="2 3" key="1">
    <citation type="submission" date="2017-10" db="EMBL/GenBank/DDBJ databases">
        <title>Whole genome sequencing of members of genus Pseudoxanthomonas.</title>
        <authorList>
            <person name="Kumar S."/>
            <person name="Bansal K."/>
            <person name="Kaur A."/>
            <person name="Patil P."/>
            <person name="Sharma S."/>
            <person name="Patil P.B."/>
        </authorList>
    </citation>
    <scope>NUCLEOTIDE SEQUENCE [LARGE SCALE GENOMIC DNA]</scope>
    <source>
        <strain evidence="2 3">DSM 17109</strain>
    </source>
</reference>
<feature type="signal peptide" evidence="1">
    <location>
        <begin position="1"/>
        <end position="21"/>
    </location>
</feature>
<sequence length="182" mass="20148">MKMSRLFLSIALATAPVLAFAQDNANDARFANLRESMTADEFKAAGLDKLSDAELAALSGWLTRKVGAETARAVEQVRQETQTAITQAKDDTRKQVEQENRGFFDFGSDEPIKSTLAGEFKGFSKGNRYTLANGQVWEQIEAASLNGVRKTNPAVTIKPGLFNNWFLRIDGYNTPAKVRRIK</sequence>